<dbReference type="PANTHER" id="PTHR23308">
    <property type="entry name" value="NUCLEAR INHIBITOR OF PROTEIN PHOSPHATASE-1"/>
    <property type="match status" value="1"/>
</dbReference>
<dbReference type="Pfam" id="PF00498">
    <property type="entry name" value="FHA"/>
    <property type="match status" value="1"/>
</dbReference>
<sequence>MEQSPNELTTTLHLSPREFNLSPAGILEEYLASLEVSDRSVIEEIQSSDGDKAMVLIHRGENKGSRYLVTKDGITIGRSTTSGIFLDDVTVSRAHAAIEKSDTGYYLRDSGSLNGTYVNSTSINEVELRSGDEIQIGKFHLLFVTGRTSEKH</sequence>
<dbReference type="InterPro" id="IPR008984">
    <property type="entry name" value="SMAD_FHA_dom_sf"/>
</dbReference>
<accession>A0A6J7VYA3</accession>
<dbReference type="PROSITE" id="PS50006">
    <property type="entry name" value="FHA_DOMAIN"/>
    <property type="match status" value="1"/>
</dbReference>
<organism evidence="2">
    <name type="scientific">freshwater metagenome</name>
    <dbReference type="NCBI Taxonomy" id="449393"/>
    <lineage>
        <taxon>unclassified sequences</taxon>
        <taxon>metagenomes</taxon>
        <taxon>ecological metagenomes</taxon>
    </lineage>
</organism>
<dbReference type="Gene3D" id="2.60.200.20">
    <property type="match status" value="1"/>
</dbReference>
<evidence type="ECO:0000313" key="2">
    <source>
        <dbReference type="EMBL" id="CAB5120954.1"/>
    </source>
</evidence>
<name>A0A6J7VYA3_9ZZZZ</name>
<feature type="domain" description="FHA" evidence="1">
    <location>
        <begin position="74"/>
        <end position="123"/>
    </location>
</feature>
<proteinExistence type="predicted"/>
<evidence type="ECO:0000259" key="1">
    <source>
        <dbReference type="PROSITE" id="PS50006"/>
    </source>
</evidence>
<reference evidence="2" key="1">
    <citation type="submission" date="2020-05" db="EMBL/GenBank/DDBJ databases">
        <authorList>
            <person name="Chiriac C."/>
            <person name="Salcher M."/>
            <person name="Ghai R."/>
            <person name="Kavagutti S V."/>
        </authorList>
    </citation>
    <scope>NUCLEOTIDE SEQUENCE</scope>
</reference>
<dbReference type="SMART" id="SM00240">
    <property type="entry name" value="FHA"/>
    <property type="match status" value="1"/>
</dbReference>
<dbReference type="EMBL" id="CAFBRV010000123">
    <property type="protein sequence ID" value="CAB5120954.1"/>
    <property type="molecule type" value="Genomic_DNA"/>
</dbReference>
<dbReference type="AlphaFoldDB" id="A0A6J7VYA3"/>
<dbReference type="InterPro" id="IPR050923">
    <property type="entry name" value="Cell_Proc_Reg/RNA_Proc"/>
</dbReference>
<gene>
    <name evidence="2" type="ORF">UFOPK4410_01039</name>
</gene>
<dbReference type="InterPro" id="IPR000253">
    <property type="entry name" value="FHA_dom"/>
</dbReference>
<protein>
    <submittedName>
        <fullName evidence="2">Unannotated protein</fullName>
    </submittedName>
</protein>
<dbReference type="SUPFAM" id="SSF49879">
    <property type="entry name" value="SMAD/FHA domain"/>
    <property type="match status" value="1"/>
</dbReference>